<accession>A0A233RXR9</accession>
<feature type="region of interest" description="Disordered" evidence="2">
    <location>
        <begin position="389"/>
        <end position="416"/>
    </location>
</feature>
<dbReference type="PANTHER" id="PTHR33392:SF6">
    <property type="entry name" value="POLYISOPRENYL-TEICHOIC ACID--PEPTIDOGLYCAN TEICHOIC ACID TRANSFERASE TAGU"/>
    <property type="match status" value="1"/>
</dbReference>
<gene>
    <name evidence="6" type="ORF">BEK98_42650</name>
</gene>
<name>A0A233RXR9_STRDA</name>
<dbReference type="EMBL" id="MCGQ01000057">
    <property type="protein sequence ID" value="OXY88169.1"/>
    <property type="molecule type" value="Genomic_DNA"/>
</dbReference>
<feature type="compositionally biased region" description="Basic and acidic residues" evidence="2">
    <location>
        <begin position="389"/>
        <end position="398"/>
    </location>
</feature>
<feature type="domain" description="Cell envelope-related transcriptional attenuator" evidence="4">
    <location>
        <begin position="137"/>
        <end position="306"/>
    </location>
</feature>
<evidence type="ECO:0000313" key="7">
    <source>
        <dbReference type="Proteomes" id="UP000215483"/>
    </source>
</evidence>
<evidence type="ECO:0000259" key="4">
    <source>
        <dbReference type="Pfam" id="PF03816"/>
    </source>
</evidence>
<keyword evidence="7" id="KW-1185">Reference proteome</keyword>
<feature type="transmembrane region" description="Helical" evidence="3">
    <location>
        <begin position="63"/>
        <end position="83"/>
    </location>
</feature>
<feature type="compositionally biased region" description="Basic and acidic residues" evidence="2">
    <location>
        <begin position="21"/>
        <end position="51"/>
    </location>
</feature>
<dbReference type="PANTHER" id="PTHR33392">
    <property type="entry name" value="POLYISOPRENYL-TEICHOIC ACID--PEPTIDOGLYCAN TEICHOIC ACID TRANSFERASE TAGU"/>
    <property type="match status" value="1"/>
</dbReference>
<dbReference type="Proteomes" id="UP000215483">
    <property type="component" value="Unassembled WGS sequence"/>
</dbReference>
<proteinExistence type="inferred from homology"/>
<evidence type="ECO:0000256" key="3">
    <source>
        <dbReference type="SAM" id="Phobius"/>
    </source>
</evidence>
<dbReference type="AlphaFoldDB" id="A0A233RXR9"/>
<dbReference type="InterPro" id="IPR050922">
    <property type="entry name" value="LytR/CpsA/Psr_CW_biosynth"/>
</dbReference>
<evidence type="ECO:0000259" key="5">
    <source>
        <dbReference type="Pfam" id="PF13399"/>
    </source>
</evidence>
<dbReference type="Pfam" id="PF13399">
    <property type="entry name" value="LytR_C"/>
    <property type="match status" value="1"/>
</dbReference>
<evidence type="ECO:0000256" key="1">
    <source>
        <dbReference type="ARBA" id="ARBA00006068"/>
    </source>
</evidence>
<sequence>MSVTSNRGTAPSRHGSTGNGRDGHDGRGAHNDHGGHDSHDRPEAFRPDRHGPRIPRGRRIRRALTLCMSLLVLVTAGVGWLYLKLDGGIRTFDSGGLSDNRPGAGSSKGENVLVIGSDARTDGNAALGGGDKGDIGRSDTTFLLHIYADHQHALAVSIPRDTLVTVPPCKLPDGSWTRTQTDTMFNAAFSVGETDKGNPACTQNTVEKLTELRVNHTVVVDFKGFAALTEVVGGVRVCLPNDVHENDLNPHRTTRGGLLLRKGVQTVSGQRALDYVRIRHGIGDGSDIGRIKRQQAFVSSLLKSVKSEGLTPTKLLPLADAATRSLTVDTGLGTADKLIAFAMSLKDIDLHNTEFVTVPWRYSGSRVAVVEPDAGELWAALKADRTIDGTDAGGRKGSGDGASTSPSPSLSPTASPVSGAGIDVAVYNGTTVSGLAAQGAAELRADGFTVTGTATAASQDHATTVVQYGPGLAARARTVAEVFPGAELEQIGATRINVVLGRSYAGTGSAAPPTATAVPTAVADGARSADEDPCANLTYG</sequence>
<feature type="domain" description="LytR/CpsA/Psr regulator C-terminal" evidence="5">
    <location>
        <begin position="422"/>
        <end position="504"/>
    </location>
</feature>
<feature type="compositionally biased region" description="Low complexity" evidence="2">
    <location>
        <begin position="402"/>
        <end position="416"/>
    </location>
</feature>
<dbReference type="NCBIfam" id="TIGR00350">
    <property type="entry name" value="lytR_cpsA_psr"/>
    <property type="match status" value="1"/>
</dbReference>
<feature type="region of interest" description="Disordered" evidence="2">
    <location>
        <begin position="1"/>
        <end position="56"/>
    </location>
</feature>
<evidence type="ECO:0000313" key="6">
    <source>
        <dbReference type="EMBL" id="OXY88169.1"/>
    </source>
</evidence>
<dbReference type="InterPro" id="IPR004474">
    <property type="entry name" value="LytR_CpsA_psr"/>
</dbReference>
<comment type="similarity">
    <text evidence="1">Belongs to the LytR/CpsA/Psr (LCP) family.</text>
</comment>
<keyword evidence="3" id="KW-0472">Membrane</keyword>
<dbReference type="InterPro" id="IPR027381">
    <property type="entry name" value="LytR/CpsA/Psr_C"/>
</dbReference>
<protein>
    <submittedName>
        <fullName evidence="6">Transcriptional regulator</fullName>
    </submittedName>
</protein>
<dbReference type="OrthoDB" id="9782542at2"/>
<dbReference type="Gene3D" id="3.40.630.190">
    <property type="entry name" value="LCP protein"/>
    <property type="match status" value="1"/>
</dbReference>
<organism evidence="6 7">
    <name type="scientific">Streptomyces diastatochromogenes</name>
    <dbReference type="NCBI Taxonomy" id="42236"/>
    <lineage>
        <taxon>Bacteria</taxon>
        <taxon>Bacillati</taxon>
        <taxon>Actinomycetota</taxon>
        <taxon>Actinomycetes</taxon>
        <taxon>Kitasatosporales</taxon>
        <taxon>Streptomycetaceae</taxon>
        <taxon>Streptomyces</taxon>
    </lineage>
</organism>
<keyword evidence="3" id="KW-0812">Transmembrane</keyword>
<keyword evidence="3" id="KW-1133">Transmembrane helix</keyword>
<dbReference type="Gene3D" id="3.30.70.2390">
    <property type="match status" value="1"/>
</dbReference>
<dbReference type="Pfam" id="PF03816">
    <property type="entry name" value="LytR_cpsA_psr"/>
    <property type="match status" value="1"/>
</dbReference>
<comment type="caution">
    <text evidence="6">The sequence shown here is derived from an EMBL/GenBank/DDBJ whole genome shotgun (WGS) entry which is preliminary data.</text>
</comment>
<reference evidence="6 7" key="1">
    <citation type="submission" date="2016-07" db="EMBL/GenBank/DDBJ databases">
        <title>Draft genome of Streptomyces diastatochromogenes.</title>
        <authorList>
            <person name="Podduturi R."/>
            <person name="Lukassen M.B."/>
            <person name="Clausen N."/>
            <person name="Nielsen J.L."/>
            <person name="Jorgensen N.O."/>
        </authorList>
    </citation>
    <scope>NUCLEOTIDE SEQUENCE [LARGE SCALE GENOMIC DNA]</scope>
    <source>
        <strain evidence="6 7">DSM 40608</strain>
    </source>
</reference>
<dbReference type="RefSeq" id="WP_094222388.1">
    <property type="nucleotide sequence ID" value="NZ_MCGQ01000057.1"/>
</dbReference>
<evidence type="ECO:0000256" key="2">
    <source>
        <dbReference type="SAM" id="MobiDB-lite"/>
    </source>
</evidence>